<evidence type="ECO:0000313" key="2">
    <source>
        <dbReference type="Proteomes" id="UP001476247"/>
    </source>
</evidence>
<keyword evidence="2" id="KW-1185">Reference proteome</keyword>
<organism evidence="1 2">
    <name type="scientific">Helicostylum pulchrum</name>
    <dbReference type="NCBI Taxonomy" id="562976"/>
    <lineage>
        <taxon>Eukaryota</taxon>
        <taxon>Fungi</taxon>
        <taxon>Fungi incertae sedis</taxon>
        <taxon>Mucoromycota</taxon>
        <taxon>Mucoromycotina</taxon>
        <taxon>Mucoromycetes</taxon>
        <taxon>Mucorales</taxon>
        <taxon>Mucorineae</taxon>
        <taxon>Mucoraceae</taxon>
        <taxon>Helicostylum</taxon>
    </lineage>
</organism>
<name>A0ABP9XQT9_9FUNG</name>
<sequence length="126" mass="14478">MTNALEYKIIQIRLKDLLFRKCPLENPVMNFTFDMTVLNLFENVVETISVYDKVAEDFIGISPKELTEYLDKDESLLTKLEEIGKGLYISAETIPLVKAFSTRKAKKITINSDCDLKLLQLLNKQT</sequence>
<accession>A0ABP9XQT9</accession>
<evidence type="ECO:0000313" key="1">
    <source>
        <dbReference type="EMBL" id="GAA5797096.1"/>
    </source>
</evidence>
<protein>
    <submittedName>
        <fullName evidence="1">Uncharacterized protein</fullName>
    </submittedName>
</protein>
<dbReference type="EMBL" id="BAABUJ010000007">
    <property type="protein sequence ID" value="GAA5797096.1"/>
    <property type="molecule type" value="Genomic_DNA"/>
</dbReference>
<comment type="caution">
    <text evidence="1">The sequence shown here is derived from an EMBL/GenBank/DDBJ whole genome shotgun (WGS) entry which is preliminary data.</text>
</comment>
<reference evidence="1 2" key="1">
    <citation type="submission" date="2024-04" db="EMBL/GenBank/DDBJ databases">
        <title>genome sequences of Mucor flavus KT1a and Helicostylum pulchrum KT1b strains isolation_sourced from the surface of a dry-aged beef.</title>
        <authorList>
            <person name="Toyotome T."/>
            <person name="Hosono M."/>
            <person name="Torimaru M."/>
            <person name="Fukuda K."/>
            <person name="Mikami N."/>
        </authorList>
    </citation>
    <scope>NUCLEOTIDE SEQUENCE [LARGE SCALE GENOMIC DNA]</scope>
    <source>
        <strain evidence="1 2">KT1b</strain>
    </source>
</reference>
<proteinExistence type="predicted"/>
<dbReference type="Proteomes" id="UP001476247">
    <property type="component" value="Unassembled WGS sequence"/>
</dbReference>
<gene>
    <name evidence="1" type="ORF">HPULCUR_002475</name>
</gene>